<keyword evidence="1" id="KW-0472">Membrane</keyword>
<dbReference type="AlphaFoldDB" id="A0A7S0D7P4"/>
<gene>
    <name evidence="2" type="ORF">LAMO00422_LOCUS7561</name>
</gene>
<keyword evidence="1" id="KW-1133">Transmembrane helix</keyword>
<feature type="transmembrane region" description="Helical" evidence="1">
    <location>
        <begin position="54"/>
        <end position="80"/>
    </location>
</feature>
<name>A0A7S0D7P4_9EUKA</name>
<evidence type="ECO:0000256" key="1">
    <source>
        <dbReference type="SAM" id="Phobius"/>
    </source>
</evidence>
<keyword evidence="1" id="KW-0812">Transmembrane</keyword>
<reference evidence="2" key="1">
    <citation type="submission" date="2021-01" db="EMBL/GenBank/DDBJ databases">
        <authorList>
            <person name="Corre E."/>
            <person name="Pelletier E."/>
            <person name="Niang G."/>
            <person name="Scheremetjew M."/>
            <person name="Finn R."/>
            <person name="Kale V."/>
            <person name="Holt S."/>
            <person name="Cochrane G."/>
            <person name="Meng A."/>
            <person name="Brown T."/>
            <person name="Cohen L."/>
        </authorList>
    </citation>
    <scope>NUCLEOTIDE SEQUENCE</scope>
    <source>
        <strain evidence="2">CCMP2058</strain>
    </source>
</reference>
<sequence>MSESLRLASALMSKDSAKMRRIRRRILRYAAFFAVAYGSKRVLASVLHPKLRWAVPVIATVIAQMSSEAFTWNQALLLALHRVSKQWNEIHLTIGGIFLSNFFHCVMIVSKADLFDPHYLSLWASILPVSSSELLECYGSSVSKYPKWLVNDKALKELPFKIFTIFKGHTKFLLLIYTIAVLSRGLARQTVKDVILKILSKSIRSSMVLTVCASSVLYFPVIHRGLSGDTGLDRTRSKVIMHALVATISSLFVFLMEPRSRLNTISLYTIWRVLEALFRKAMTIANVEPSSEPMAQLLASTLLSMGVQL</sequence>
<organism evidence="2">
    <name type="scientific">Amorphochlora amoebiformis</name>
    <dbReference type="NCBI Taxonomy" id="1561963"/>
    <lineage>
        <taxon>Eukaryota</taxon>
        <taxon>Sar</taxon>
        <taxon>Rhizaria</taxon>
        <taxon>Cercozoa</taxon>
        <taxon>Chlorarachniophyceae</taxon>
        <taxon>Amorphochlora</taxon>
    </lineage>
</organism>
<feature type="transmembrane region" description="Helical" evidence="1">
    <location>
        <begin position="92"/>
        <end position="110"/>
    </location>
</feature>
<feature type="transmembrane region" description="Helical" evidence="1">
    <location>
        <begin position="168"/>
        <end position="187"/>
    </location>
</feature>
<evidence type="ECO:0000313" key="2">
    <source>
        <dbReference type="EMBL" id="CAD8444139.1"/>
    </source>
</evidence>
<proteinExistence type="predicted"/>
<feature type="transmembrane region" description="Helical" evidence="1">
    <location>
        <begin position="208"/>
        <end position="227"/>
    </location>
</feature>
<feature type="transmembrane region" description="Helical" evidence="1">
    <location>
        <begin position="239"/>
        <end position="256"/>
    </location>
</feature>
<dbReference type="EMBL" id="HBEM01010796">
    <property type="protein sequence ID" value="CAD8444139.1"/>
    <property type="molecule type" value="Transcribed_RNA"/>
</dbReference>
<protein>
    <submittedName>
        <fullName evidence="2">Uncharacterized protein</fullName>
    </submittedName>
</protein>
<accession>A0A7S0D7P4</accession>